<dbReference type="InterPro" id="IPR007627">
    <property type="entry name" value="RNA_pol_sigma70_r2"/>
</dbReference>
<dbReference type="PANTHER" id="PTHR43133:SF46">
    <property type="entry name" value="RNA POLYMERASE SIGMA-70 FACTOR ECF SUBFAMILY"/>
    <property type="match status" value="1"/>
</dbReference>
<dbReference type="InterPro" id="IPR013324">
    <property type="entry name" value="RNA_pol_sigma_r3/r4-like"/>
</dbReference>
<comment type="similarity">
    <text evidence="1">Belongs to the sigma-70 factor family. ECF subfamily.</text>
</comment>
<dbReference type="Proteomes" id="UP000290407">
    <property type="component" value="Unassembled WGS sequence"/>
</dbReference>
<dbReference type="InterPro" id="IPR036388">
    <property type="entry name" value="WH-like_DNA-bd_sf"/>
</dbReference>
<dbReference type="InterPro" id="IPR039425">
    <property type="entry name" value="RNA_pol_sigma-70-like"/>
</dbReference>
<dbReference type="NCBIfam" id="TIGR02937">
    <property type="entry name" value="sigma70-ECF"/>
    <property type="match status" value="1"/>
</dbReference>
<dbReference type="PANTHER" id="PTHR43133">
    <property type="entry name" value="RNA POLYMERASE ECF-TYPE SIGMA FACTO"/>
    <property type="match status" value="1"/>
</dbReference>
<sequence>MSVLSSSFPDEDHILWQRFREGDTVALGLLAKKYYRTLASYATRFTKDQTLIEDAIQDIFLKLWEHRNQLSDTFFVKFYLLKTLRHHLIKLHRKQGYPSETLHDWLDIGEEANAENQIISEENRAFDQKQLKYRVADLSKRQQEALYLRYYENLTYEQIGQTMGIHAQSVANLLQNSIKRLRDHWTYGLLLLYTLFV</sequence>
<evidence type="ECO:0000256" key="3">
    <source>
        <dbReference type="ARBA" id="ARBA00023082"/>
    </source>
</evidence>
<evidence type="ECO:0000313" key="8">
    <source>
        <dbReference type="Proteomes" id="UP000290407"/>
    </source>
</evidence>
<dbReference type="Gene3D" id="1.10.10.10">
    <property type="entry name" value="Winged helix-like DNA-binding domain superfamily/Winged helix DNA-binding domain"/>
    <property type="match status" value="1"/>
</dbReference>
<dbReference type="SUPFAM" id="SSF88659">
    <property type="entry name" value="Sigma3 and sigma4 domains of RNA polymerase sigma factors"/>
    <property type="match status" value="1"/>
</dbReference>
<dbReference type="Gene3D" id="1.10.1740.10">
    <property type="match status" value="1"/>
</dbReference>
<dbReference type="AlphaFoldDB" id="A0A4Q2UIY7"/>
<organism evidence="7 8">
    <name type="scientific">Spirosoma sordidisoli</name>
    <dbReference type="NCBI Taxonomy" id="2502893"/>
    <lineage>
        <taxon>Bacteria</taxon>
        <taxon>Pseudomonadati</taxon>
        <taxon>Bacteroidota</taxon>
        <taxon>Cytophagia</taxon>
        <taxon>Cytophagales</taxon>
        <taxon>Cytophagaceae</taxon>
        <taxon>Spirosoma</taxon>
    </lineage>
</organism>
<dbReference type="CDD" id="cd06171">
    <property type="entry name" value="Sigma70_r4"/>
    <property type="match status" value="1"/>
</dbReference>
<evidence type="ECO:0000259" key="5">
    <source>
        <dbReference type="Pfam" id="PF04542"/>
    </source>
</evidence>
<dbReference type="GO" id="GO:0006352">
    <property type="term" value="P:DNA-templated transcription initiation"/>
    <property type="evidence" value="ECO:0007669"/>
    <property type="project" value="InterPro"/>
</dbReference>
<keyword evidence="4" id="KW-0804">Transcription</keyword>
<keyword evidence="8" id="KW-1185">Reference proteome</keyword>
<feature type="domain" description="RNA polymerase sigma factor 70 region 4 type 2" evidence="6">
    <location>
        <begin position="133"/>
        <end position="181"/>
    </location>
</feature>
<dbReference type="InterPro" id="IPR013325">
    <property type="entry name" value="RNA_pol_sigma_r2"/>
</dbReference>
<evidence type="ECO:0000256" key="2">
    <source>
        <dbReference type="ARBA" id="ARBA00023015"/>
    </source>
</evidence>
<evidence type="ECO:0000256" key="4">
    <source>
        <dbReference type="ARBA" id="ARBA00023163"/>
    </source>
</evidence>
<dbReference type="GO" id="GO:0016987">
    <property type="term" value="F:sigma factor activity"/>
    <property type="evidence" value="ECO:0007669"/>
    <property type="project" value="UniProtKB-KW"/>
</dbReference>
<evidence type="ECO:0000259" key="6">
    <source>
        <dbReference type="Pfam" id="PF08281"/>
    </source>
</evidence>
<evidence type="ECO:0000313" key="7">
    <source>
        <dbReference type="EMBL" id="RYC69164.1"/>
    </source>
</evidence>
<gene>
    <name evidence="7" type="ORF">EQG79_17355</name>
</gene>
<dbReference type="SUPFAM" id="SSF88946">
    <property type="entry name" value="Sigma2 domain of RNA polymerase sigma factors"/>
    <property type="match status" value="1"/>
</dbReference>
<comment type="caution">
    <text evidence="7">The sequence shown here is derived from an EMBL/GenBank/DDBJ whole genome shotgun (WGS) entry which is preliminary data.</text>
</comment>
<proteinExistence type="inferred from homology"/>
<dbReference type="InterPro" id="IPR014284">
    <property type="entry name" value="RNA_pol_sigma-70_dom"/>
</dbReference>
<evidence type="ECO:0000256" key="1">
    <source>
        <dbReference type="ARBA" id="ARBA00010641"/>
    </source>
</evidence>
<keyword evidence="3" id="KW-0731">Sigma factor</keyword>
<accession>A0A4Q2UIY7</accession>
<dbReference type="Pfam" id="PF04542">
    <property type="entry name" value="Sigma70_r2"/>
    <property type="match status" value="1"/>
</dbReference>
<keyword evidence="2" id="KW-0805">Transcription regulation</keyword>
<dbReference type="Pfam" id="PF08281">
    <property type="entry name" value="Sigma70_r4_2"/>
    <property type="match status" value="1"/>
</dbReference>
<dbReference type="RefSeq" id="WP_077924413.1">
    <property type="nucleotide sequence ID" value="NZ_SBLB01000004.1"/>
</dbReference>
<feature type="domain" description="RNA polymerase sigma-70 region 2" evidence="5">
    <location>
        <begin position="30"/>
        <end position="96"/>
    </location>
</feature>
<reference evidence="7 8" key="1">
    <citation type="submission" date="2019-01" db="EMBL/GenBank/DDBJ databases">
        <title>Spirosoma flava sp. nov., a propanil-degrading bacterium isolated from herbicide-contaminated soil.</title>
        <authorList>
            <person name="Zhang L."/>
            <person name="Jiang J.-D."/>
        </authorList>
    </citation>
    <scope>NUCLEOTIDE SEQUENCE [LARGE SCALE GENOMIC DNA]</scope>
    <source>
        <strain evidence="7 8">TY50</strain>
    </source>
</reference>
<dbReference type="GO" id="GO:0003677">
    <property type="term" value="F:DNA binding"/>
    <property type="evidence" value="ECO:0007669"/>
    <property type="project" value="InterPro"/>
</dbReference>
<protein>
    <submittedName>
        <fullName evidence="7">Sigma-70 family RNA polymerase sigma factor</fullName>
    </submittedName>
</protein>
<name>A0A4Q2UIY7_9BACT</name>
<dbReference type="EMBL" id="SBLB01000004">
    <property type="protein sequence ID" value="RYC69164.1"/>
    <property type="molecule type" value="Genomic_DNA"/>
</dbReference>
<dbReference type="InterPro" id="IPR013249">
    <property type="entry name" value="RNA_pol_sigma70_r4_t2"/>
</dbReference>